<evidence type="ECO:0000256" key="2">
    <source>
        <dbReference type="ARBA" id="ARBA00022723"/>
    </source>
</evidence>
<keyword evidence="3" id="KW-0408">Iron</keyword>
<dbReference type="InterPro" id="IPR036396">
    <property type="entry name" value="Cyt_P450_sf"/>
</dbReference>
<dbReference type="AlphaFoldDB" id="A0AAN8GQE0"/>
<reference evidence="4 5" key="1">
    <citation type="journal article" date="2023" name="Mol. Biol. Evol.">
        <title>Genomics of Secondarily Temperate Adaptation in the Only Non-Antarctic Icefish.</title>
        <authorList>
            <person name="Rivera-Colon A.G."/>
            <person name="Rayamajhi N."/>
            <person name="Minhas B.F."/>
            <person name="Madrigal G."/>
            <person name="Bilyk K.T."/>
            <person name="Yoon V."/>
            <person name="Hune M."/>
            <person name="Gregory S."/>
            <person name="Cheng C.H.C."/>
            <person name="Catchen J.M."/>
        </authorList>
    </citation>
    <scope>NUCLEOTIDE SEQUENCE [LARGE SCALE GENOMIC DNA]</scope>
    <source>
        <strain evidence="4">JC2023a</strain>
    </source>
</reference>
<dbReference type="GO" id="GO:0005506">
    <property type="term" value="F:iron ion binding"/>
    <property type="evidence" value="ECO:0007669"/>
    <property type="project" value="InterPro"/>
</dbReference>
<organism evidence="4 5">
    <name type="scientific">Champsocephalus esox</name>
    <name type="common">pike icefish</name>
    <dbReference type="NCBI Taxonomy" id="159716"/>
    <lineage>
        <taxon>Eukaryota</taxon>
        <taxon>Metazoa</taxon>
        <taxon>Chordata</taxon>
        <taxon>Craniata</taxon>
        <taxon>Vertebrata</taxon>
        <taxon>Euteleostomi</taxon>
        <taxon>Actinopterygii</taxon>
        <taxon>Neopterygii</taxon>
        <taxon>Teleostei</taxon>
        <taxon>Neoteleostei</taxon>
        <taxon>Acanthomorphata</taxon>
        <taxon>Eupercaria</taxon>
        <taxon>Perciformes</taxon>
        <taxon>Notothenioidei</taxon>
        <taxon>Channichthyidae</taxon>
        <taxon>Champsocephalus</taxon>
    </lineage>
</organism>
<keyword evidence="2" id="KW-0479">Metal-binding</keyword>
<dbReference type="Gene3D" id="1.10.630.10">
    <property type="entry name" value="Cytochrome P450"/>
    <property type="match status" value="1"/>
</dbReference>
<evidence type="ECO:0000313" key="4">
    <source>
        <dbReference type="EMBL" id="KAK5885369.1"/>
    </source>
</evidence>
<keyword evidence="5" id="KW-1185">Reference proteome</keyword>
<proteinExistence type="inferred from homology"/>
<dbReference type="GO" id="GO:0020037">
    <property type="term" value="F:heme binding"/>
    <property type="evidence" value="ECO:0007669"/>
    <property type="project" value="InterPro"/>
</dbReference>
<dbReference type="PANTHER" id="PTHR24300">
    <property type="entry name" value="CYTOCHROME P450 508A4-RELATED"/>
    <property type="match status" value="1"/>
</dbReference>
<evidence type="ECO:0000256" key="3">
    <source>
        <dbReference type="ARBA" id="ARBA00023004"/>
    </source>
</evidence>
<dbReference type="SUPFAM" id="SSF48264">
    <property type="entry name" value="Cytochrome P450"/>
    <property type="match status" value="1"/>
</dbReference>
<dbReference type="PANTHER" id="PTHR24300:SF153">
    <property type="entry name" value="CYTOCHROME P450 2G1-LIKE-RELATED"/>
    <property type="match status" value="1"/>
</dbReference>
<dbReference type="EMBL" id="JAULUE010002060">
    <property type="protein sequence ID" value="KAK5885369.1"/>
    <property type="molecule type" value="Genomic_DNA"/>
</dbReference>
<protein>
    <submittedName>
        <fullName evidence="4">Uncharacterized protein</fullName>
    </submittedName>
</protein>
<accession>A0AAN8GQE0</accession>
<dbReference type="InterPro" id="IPR001128">
    <property type="entry name" value="Cyt_P450"/>
</dbReference>
<comment type="similarity">
    <text evidence="1">Belongs to the cytochrome P450 family.</text>
</comment>
<name>A0AAN8GQE0_9TELE</name>
<evidence type="ECO:0000256" key="1">
    <source>
        <dbReference type="ARBA" id="ARBA00010617"/>
    </source>
</evidence>
<dbReference type="Pfam" id="PF00067">
    <property type="entry name" value="p450"/>
    <property type="match status" value="1"/>
</dbReference>
<dbReference type="GO" id="GO:0006082">
    <property type="term" value="P:organic acid metabolic process"/>
    <property type="evidence" value="ECO:0007669"/>
    <property type="project" value="TreeGrafter"/>
</dbReference>
<sequence>MGRKDMEQWIQEESQHLRDRVQTFKAEPFDPSFLLSLSMCNVICCLVFGQRFKYEDEKFLSLLQILKNTLRFDSTPWGQMYNVFPRIVEHLPGSHNTAFCRD</sequence>
<dbReference type="Proteomes" id="UP001335648">
    <property type="component" value="Unassembled WGS sequence"/>
</dbReference>
<gene>
    <name evidence="4" type="ORF">CesoFtcFv8_019082</name>
</gene>
<comment type="caution">
    <text evidence="4">The sequence shown here is derived from an EMBL/GenBank/DDBJ whole genome shotgun (WGS) entry which is preliminary data.</text>
</comment>
<dbReference type="GO" id="GO:0006805">
    <property type="term" value="P:xenobiotic metabolic process"/>
    <property type="evidence" value="ECO:0007669"/>
    <property type="project" value="TreeGrafter"/>
</dbReference>
<dbReference type="GO" id="GO:0005737">
    <property type="term" value="C:cytoplasm"/>
    <property type="evidence" value="ECO:0007669"/>
    <property type="project" value="TreeGrafter"/>
</dbReference>
<dbReference type="GO" id="GO:0016712">
    <property type="term" value="F:oxidoreductase activity, acting on paired donors, with incorporation or reduction of molecular oxygen, reduced flavin or flavoprotein as one donor, and incorporation of one atom of oxygen"/>
    <property type="evidence" value="ECO:0007669"/>
    <property type="project" value="TreeGrafter"/>
</dbReference>
<evidence type="ECO:0000313" key="5">
    <source>
        <dbReference type="Proteomes" id="UP001335648"/>
    </source>
</evidence>
<dbReference type="InterPro" id="IPR050182">
    <property type="entry name" value="Cytochrome_P450_fam2"/>
</dbReference>